<dbReference type="EMBL" id="JAWDJW010000025">
    <property type="protein sequence ID" value="KAK3081986.1"/>
    <property type="molecule type" value="Genomic_DNA"/>
</dbReference>
<keyword evidence="2" id="KW-1185">Reference proteome</keyword>
<name>A0ACC3DYT0_9PEZI</name>
<accession>A0ACC3DYT0</accession>
<organism evidence="1 2">
    <name type="scientific">Coniosporium uncinatum</name>
    <dbReference type="NCBI Taxonomy" id="93489"/>
    <lineage>
        <taxon>Eukaryota</taxon>
        <taxon>Fungi</taxon>
        <taxon>Dikarya</taxon>
        <taxon>Ascomycota</taxon>
        <taxon>Pezizomycotina</taxon>
        <taxon>Dothideomycetes</taxon>
        <taxon>Dothideomycetes incertae sedis</taxon>
        <taxon>Coniosporium</taxon>
    </lineage>
</organism>
<evidence type="ECO:0000313" key="1">
    <source>
        <dbReference type="EMBL" id="KAK3081986.1"/>
    </source>
</evidence>
<gene>
    <name evidence="1" type="ORF">LTS18_009294</name>
</gene>
<comment type="caution">
    <text evidence="1">The sequence shown here is derived from an EMBL/GenBank/DDBJ whole genome shotgun (WGS) entry which is preliminary data.</text>
</comment>
<protein>
    <submittedName>
        <fullName evidence="1">Uncharacterized protein</fullName>
    </submittedName>
</protein>
<dbReference type="Proteomes" id="UP001186974">
    <property type="component" value="Unassembled WGS sequence"/>
</dbReference>
<proteinExistence type="predicted"/>
<evidence type="ECO:0000313" key="2">
    <source>
        <dbReference type="Proteomes" id="UP001186974"/>
    </source>
</evidence>
<sequence>MPPVAQGPYLKKIAAEKGEMFTMKFGSTHWVFLNSRRVVRELLDKRASIYSSRQSFPMASQIMSGGYRTLLMPYGDLWRSERKIMHQILNGTQAKVFEPYQDIESRTLLYEYLTRPQQWSVANGRYANSVIMSVVFGIRTLLDDTSLTELFGVSDEFVKYLAPGSSIVDTLPFLGRIPFLKALQPWRWVGDDLYRRYVKIYEKQFAKLHQRRKQGTQKPCFMTEFLDQEKDKDFNTEQIYFIAGTLIEAGSDTTRISIAEVVAGAALYPDWVQRARKELDDVCGSDAQRLPTFADMSRLPIIKGAVKESLRWKPSIAETGIPHALIQDDVFEGYRLPAGTVVTYNHWSISEDPKEYDQPERFWPERFVDEHIDDPVKGHVAFGAGRRVCVGNRVAFNNMSISIARLVYCFDFVEDPSHPIDVSKPFLANAKTPSFAVKIKVRSPAHEELILRECKAAATAQD</sequence>
<reference evidence="1" key="1">
    <citation type="submission" date="2024-09" db="EMBL/GenBank/DDBJ databases">
        <title>Black Yeasts Isolated from many extreme environments.</title>
        <authorList>
            <person name="Coleine C."/>
            <person name="Stajich J.E."/>
            <person name="Selbmann L."/>
        </authorList>
    </citation>
    <scope>NUCLEOTIDE SEQUENCE</scope>
    <source>
        <strain evidence="1">CCFEE 5737</strain>
    </source>
</reference>